<dbReference type="EMBL" id="VOFY01000006">
    <property type="protein sequence ID" value="KAA8591812.1"/>
    <property type="molecule type" value="Genomic_DNA"/>
</dbReference>
<name>A0A5J5DER7_9PERO</name>
<feature type="transmembrane region" description="Helical" evidence="2">
    <location>
        <begin position="62"/>
        <end position="85"/>
    </location>
</feature>
<evidence type="ECO:0000313" key="3">
    <source>
        <dbReference type="EMBL" id="KAA8591812.1"/>
    </source>
</evidence>
<evidence type="ECO:0008006" key="5">
    <source>
        <dbReference type="Google" id="ProtNLM"/>
    </source>
</evidence>
<sequence>MFVISNTLNDKNLMSIITVNQPQDWDRSTLLCRSSNSLGSASQQFCVNSYKPQTSAQSQDRVMLPVFITTVVALLLLVCSLLCVIRSQKTHHNLQKSQCTGDTSTVNVSQLLTSGEGNEVPNTTEEDIYVNTNALRQTDVPTPATIFEPTSAKLPSSGLNNAQGDSKSLKTQNEEGNDVIYSRVNWKPKNKKNKGEDYVDTHQPGRSYLEEERCMVGDIGRGFVDNALYMGSLYDNVKPRNVEKESEYAQKLRGQKGAYRMVYSNEPTFFMGTAHLLRLLHLFTALQRHFSRREAGASLYPKQLLQWRRAVWWCHVRHNLILGSPGTSTITIIILWCMTGVIQLQ</sequence>
<dbReference type="AlphaFoldDB" id="A0A5J5DER7"/>
<feature type="compositionally biased region" description="Polar residues" evidence="1">
    <location>
        <begin position="153"/>
        <end position="171"/>
    </location>
</feature>
<evidence type="ECO:0000256" key="2">
    <source>
        <dbReference type="SAM" id="Phobius"/>
    </source>
</evidence>
<feature type="region of interest" description="Disordered" evidence="1">
    <location>
        <begin position="148"/>
        <end position="174"/>
    </location>
</feature>
<keyword evidence="2" id="KW-0472">Membrane</keyword>
<comment type="caution">
    <text evidence="3">The sequence shown here is derived from an EMBL/GenBank/DDBJ whole genome shotgun (WGS) entry which is preliminary data.</text>
</comment>
<gene>
    <name evidence="3" type="ORF">FQN60_017186</name>
</gene>
<organism evidence="3 4">
    <name type="scientific">Etheostoma spectabile</name>
    <name type="common">orangethroat darter</name>
    <dbReference type="NCBI Taxonomy" id="54343"/>
    <lineage>
        <taxon>Eukaryota</taxon>
        <taxon>Metazoa</taxon>
        <taxon>Chordata</taxon>
        <taxon>Craniata</taxon>
        <taxon>Vertebrata</taxon>
        <taxon>Euteleostomi</taxon>
        <taxon>Actinopterygii</taxon>
        <taxon>Neopterygii</taxon>
        <taxon>Teleostei</taxon>
        <taxon>Neoteleostei</taxon>
        <taxon>Acanthomorphata</taxon>
        <taxon>Eupercaria</taxon>
        <taxon>Perciformes</taxon>
        <taxon>Percoidei</taxon>
        <taxon>Percidae</taxon>
        <taxon>Etheostomatinae</taxon>
        <taxon>Etheostoma</taxon>
    </lineage>
</organism>
<proteinExistence type="predicted"/>
<reference evidence="3 4" key="1">
    <citation type="submission" date="2019-08" db="EMBL/GenBank/DDBJ databases">
        <title>A chromosome-level genome assembly, high-density linkage maps, and genome scans reveal the genomic architecture of hybrid incompatibilities underlying speciation via character displacement in darters (Percidae: Etheostominae).</title>
        <authorList>
            <person name="Moran R.L."/>
            <person name="Catchen J.M."/>
            <person name="Fuller R.C."/>
        </authorList>
    </citation>
    <scope>NUCLEOTIDE SEQUENCE [LARGE SCALE GENOMIC DNA]</scope>
    <source>
        <strain evidence="3">EspeVRDwgs_2016</strain>
        <tissue evidence="3">Muscle</tissue>
    </source>
</reference>
<keyword evidence="2" id="KW-1133">Transmembrane helix</keyword>
<keyword evidence="2" id="KW-0812">Transmembrane</keyword>
<evidence type="ECO:0000313" key="4">
    <source>
        <dbReference type="Proteomes" id="UP000327493"/>
    </source>
</evidence>
<accession>A0A5J5DER7</accession>
<keyword evidence="4" id="KW-1185">Reference proteome</keyword>
<evidence type="ECO:0000256" key="1">
    <source>
        <dbReference type="SAM" id="MobiDB-lite"/>
    </source>
</evidence>
<protein>
    <recommendedName>
        <fullName evidence="5">Ig-like domain-containing protein</fullName>
    </recommendedName>
</protein>
<dbReference type="Proteomes" id="UP000327493">
    <property type="component" value="Chromosome 6"/>
</dbReference>